<evidence type="ECO:0000313" key="5">
    <source>
        <dbReference type="Proteomes" id="UP000036520"/>
    </source>
</evidence>
<comment type="similarity">
    <text evidence="1">Belongs to the iron-sulfur cluster assembly SufBD family.</text>
</comment>
<feature type="domain" description="SUF system FeS cluster assembly SufBD N-terminal" evidence="3">
    <location>
        <begin position="6"/>
        <end position="167"/>
    </location>
</feature>
<dbReference type="EMBL" id="CP012040">
    <property type="protein sequence ID" value="AKP53866.1"/>
    <property type="molecule type" value="Genomic_DNA"/>
</dbReference>
<dbReference type="PATRIC" id="fig|320787.5.peg.4965"/>
<dbReference type="InterPro" id="IPR011542">
    <property type="entry name" value="SUF_FeS_clus_asmbl_SufD"/>
</dbReference>
<dbReference type="SUPFAM" id="SSF101960">
    <property type="entry name" value="Stabilizer of iron transporter SufD"/>
    <property type="match status" value="1"/>
</dbReference>
<reference evidence="4 5" key="1">
    <citation type="submission" date="2015-07" db="EMBL/GenBank/DDBJ databases">
        <authorList>
            <person name="Kim K.M."/>
        </authorList>
    </citation>
    <scope>NUCLEOTIDE SEQUENCE [LARGE SCALE GENOMIC DNA]</scope>
    <source>
        <strain evidence="4 5">KCTC 12363</strain>
    </source>
</reference>
<dbReference type="RefSeq" id="WP_048643922.1">
    <property type="nucleotide sequence ID" value="NZ_CP012040.1"/>
</dbReference>
<dbReference type="InterPro" id="IPR045595">
    <property type="entry name" value="SufBD_N"/>
</dbReference>
<dbReference type="Pfam" id="PF19295">
    <property type="entry name" value="SufBD_N"/>
    <property type="match status" value="1"/>
</dbReference>
<dbReference type="NCBIfam" id="TIGR01981">
    <property type="entry name" value="sufD"/>
    <property type="match status" value="1"/>
</dbReference>
<dbReference type="KEGG" id="camu:CA2015_4528"/>
<evidence type="ECO:0000259" key="3">
    <source>
        <dbReference type="Pfam" id="PF19295"/>
    </source>
</evidence>
<dbReference type="PANTHER" id="PTHR43575">
    <property type="entry name" value="PROTEIN ABCI7, CHLOROPLASTIC"/>
    <property type="match status" value="1"/>
</dbReference>
<dbReference type="InterPro" id="IPR000825">
    <property type="entry name" value="SUF_FeS_clus_asmbl_SufBD_core"/>
</dbReference>
<protein>
    <submittedName>
        <fullName evidence="4">Iron-sulfur cluster assembly protein SufD</fullName>
    </submittedName>
</protein>
<organism evidence="4 5">
    <name type="scientific">Cyclobacterium amurskyense</name>
    <dbReference type="NCBI Taxonomy" id="320787"/>
    <lineage>
        <taxon>Bacteria</taxon>
        <taxon>Pseudomonadati</taxon>
        <taxon>Bacteroidota</taxon>
        <taxon>Cytophagia</taxon>
        <taxon>Cytophagales</taxon>
        <taxon>Cyclobacteriaceae</taxon>
        <taxon>Cyclobacterium</taxon>
    </lineage>
</organism>
<accession>A0A0H4PH49</accession>
<gene>
    <name evidence="4" type="ORF">CA2015_4528</name>
</gene>
<dbReference type="AlphaFoldDB" id="A0A0H4PH49"/>
<evidence type="ECO:0000256" key="1">
    <source>
        <dbReference type="ARBA" id="ARBA00043967"/>
    </source>
</evidence>
<name>A0A0H4PH49_9BACT</name>
<evidence type="ECO:0000259" key="2">
    <source>
        <dbReference type="Pfam" id="PF01458"/>
    </source>
</evidence>
<dbReference type="Proteomes" id="UP000036520">
    <property type="component" value="Chromosome"/>
</dbReference>
<dbReference type="STRING" id="320787.CA2015_4528"/>
<proteinExistence type="inferred from homology"/>
<evidence type="ECO:0000313" key="4">
    <source>
        <dbReference type="EMBL" id="AKP53866.1"/>
    </source>
</evidence>
<dbReference type="GO" id="GO:0016226">
    <property type="term" value="P:iron-sulfur cluster assembly"/>
    <property type="evidence" value="ECO:0007669"/>
    <property type="project" value="InterPro"/>
</dbReference>
<keyword evidence="5" id="KW-1185">Reference proteome</keyword>
<sequence length="435" mass="48422">MTVSTKNDHKLVELFLSNQTSLEKFSLFKELKSAAKASLDKTGFPTLKEEEYKFTNINKRILDKIKKFTSPNAISNIAEVLESHPLVNSLEGFKLIRNNGVYEPELSSNSEGSFTVTPFADLNQEQAEEIGTIETVSKDPFTALNSYSFESGIHIEVADGSIIKQPILLVDVVSADSMGECVQPRTYFKAGKNSQATVIEITIFVNESAVFLNEVGEWNIDSNAHIRHYKLQNGHKNELGVSNTSSNIERDATFTSVLLSLSGDMLRNNLSLNLNSSNCEGNMYGLYMLNGKTHVDNHTNVDHKMPHCESNELYKGILADHSRGVFNGKIFVRQDAQKTNAFQQNNNILLSEDAILNTKPQLEIWADDVKCSHGCTTGQLDEEALFYLRARGIGKESAKSLLLYAFAGEILDKITNSTFKNYCEEIVHERLGGSN</sequence>
<dbReference type="PANTHER" id="PTHR43575:SF1">
    <property type="entry name" value="PROTEIN ABCI7, CHLOROPLASTIC"/>
    <property type="match status" value="1"/>
</dbReference>
<dbReference type="InterPro" id="IPR055346">
    <property type="entry name" value="Fe-S_cluster_assembly_SufBD"/>
</dbReference>
<feature type="domain" description="SUF system FeS cluster assembly SufBD core" evidence="2">
    <location>
        <begin position="178"/>
        <end position="406"/>
    </location>
</feature>
<dbReference type="InterPro" id="IPR037284">
    <property type="entry name" value="SUF_FeS_clus_asmbl_SufBD_sf"/>
</dbReference>
<dbReference type="Pfam" id="PF01458">
    <property type="entry name" value="SUFBD_core"/>
    <property type="match status" value="1"/>
</dbReference>
<dbReference type="OrthoDB" id="9768262at2"/>